<proteinExistence type="inferred from homology"/>
<comment type="caution">
    <text evidence="3">The sequence shown here is derived from an EMBL/GenBank/DDBJ whole genome shotgun (WGS) entry which is preliminary data.</text>
</comment>
<accession>A0A4U2PQK7</accession>
<dbReference type="SMART" id="SM00382">
    <property type="entry name" value="AAA"/>
    <property type="match status" value="2"/>
</dbReference>
<feature type="domain" description="AAA+ ATPase" evidence="2">
    <location>
        <begin position="12"/>
        <end position="233"/>
    </location>
</feature>
<dbReference type="GO" id="GO:0005524">
    <property type="term" value="F:ATP binding"/>
    <property type="evidence" value="ECO:0007669"/>
    <property type="project" value="InterPro"/>
</dbReference>
<dbReference type="InterPro" id="IPR025723">
    <property type="entry name" value="ArsA/GET3_ATPase-like"/>
</dbReference>
<feature type="domain" description="AAA+ ATPase" evidence="2">
    <location>
        <begin position="331"/>
        <end position="524"/>
    </location>
</feature>
<evidence type="ECO:0000259" key="2">
    <source>
        <dbReference type="SMART" id="SM00382"/>
    </source>
</evidence>
<dbReference type="RefSeq" id="WP_137063180.1">
    <property type="nucleotide sequence ID" value="NZ_PNXQ01000016.1"/>
</dbReference>
<dbReference type="Pfam" id="PF02374">
    <property type="entry name" value="ArsA_ATPase"/>
    <property type="match status" value="3"/>
</dbReference>
<evidence type="ECO:0000313" key="4">
    <source>
        <dbReference type="Proteomes" id="UP000308114"/>
    </source>
</evidence>
<reference evidence="3 4" key="1">
    <citation type="submission" date="2018-01" db="EMBL/GenBank/DDBJ databases">
        <title>Bacillales members from the olive rhizosphere are effective biological control agents against Verticillium dahliae.</title>
        <authorList>
            <person name="Gomez-Lama C."/>
            <person name="Legarda G."/>
            <person name="Ruano-Rosa D."/>
            <person name="Pizarro-Tobias P."/>
            <person name="Valverde-Corredor A."/>
            <person name="Niqui J.L."/>
            <person name="Trivino J.C."/>
            <person name="Roca A."/>
            <person name="Mercado-Blanco J."/>
        </authorList>
    </citation>
    <scope>NUCLEOTIDE SEQUENCE [LARGE SCALE GENOMIC DNA]</scope>
    <source>
        <strain evidence="3 4">PIC167</strain>
    </source>
</reference>
<evidence type="ECO:0000256" key="1">
    <source>
        <dbReference type="ARBA" id="ARBA00011040"/>
    </source>
</evidence>
<dbReference type="SUPFAM" id="SSF52540">
    <property type="entry name" value="P-loop containing nucleoside triphosphate hydrolases"/>
    <property type="match status" value="2"/>
</dbReference>
<name>A0A4U2PQK7_9BACL</name>
<dbReference type="AlphaFoldDB" id="A0A4U2PQK7"/>
<organism evidence="3 4">
    <name type="scientific">Paenibacillus terrae</name>
    <dbReference type="NCBI Taxonomy" id="159743"/>
    <lineage>
        <taxon>Bacteria</taxon>
        <taxon>Bacillati</taxon>
        <taxon>Bacillota</taxon>
        <taxon>Bacilli</taxon>
        <taxon>Bacillales</taxon>
        <taxon>Paenibacillaceae</taxon>
        <taxon>Paenibacillus</taxon>
    </lineage>
</organism>
<dbReference type="InterPro" id="IPR016300">
    <property type="entry name" value="ATPase_ArsA/GET3"/>
</dbReference>
<dbReference type="PANTHER" id="PTHR10803:SF3">
    <property type="entry name" value="ATPASE GET3"/>
    <property type="match status" value="1"/>
</dbReference>
<dbReference type="GO" id="GO:0015446">
    <property type="term" value="F:ATPase-coupled arsenite transmembrane transporter activity"/>
    <property type="evidence" value="ECO:0007669"/>
    <property type="project" value="InterPro"/>
</dbReference>
<dbReference type="CDD" id="cd02035">
    <property type="entry name" value="ArsA"/>
    <property type="match status" value="2"/>
</dbReference>
<comment type="similarity">
    <text evidence="1">Belongs to the arsA ATPase family.</text>
</comment>
<dbReference type="NCBIfam" id="TIGR00345">
    <property type="entry name" value="GET3_arsA_TRC40"/>
    <property type="match status" value="1"/>
</dbReference>
<dbReference type="GO" id="GO:0016887">
    <property type="term" value="F:ATP hydrolysis activity"/>
    <property type="evidence" value="ECO:0007669"/>
    <property type="project" value="InterPro"/>
</dbReference>
<dbReference type="InterPro" id="IPR027417">
    <property type="entry name" value="P-loop_NTPase"/>
</dbReference>
<protein>
    <submittedName>
        <fullName evidence="3">Arsenical pump-driving ATPase</fullName>
    </submittedName>
</protein>
<dbReference type="InterPro" id="IPR003593">
    <property type="entry name" value="AAA+_ATPase"/>
</dbReference>
<dbReference type="PIRSF" id="PIRSF001327">
    <property type="entry name" value="Arsenical_pump-driving_ATPase"/>
    <property type="match status" value="1"/>
</dbReference>
<gene>
    <name evidence="3" type="primary">arsA</name>
    <name evidence="3" type="ORF">C1I60_19325</name>
</gene>
<evidence type="ECO:0000313" key="3">
    <source>
        <dbReference type="EMBL" id="TKH41505.1"/>
    </source>
</evidence>
<dbReference type="NCBIfam" id="TIGR04291">
    <property type="entry name" value="arsen_driv_ArsA"/>
    <property type="match status" value="1"/>
</dbReference>
<dbReference type="Proteomes" id="UP000308114">
    <property type="component" value="Unassembled WGS sequence"/>
</dbReference>
<dbReference type="EMBL" id="PNXQ01000016">
    <property type="protein sequence ID" value="TKH41505.1"/>
    <property type="molecule type" value="Genomic_DNA"/>
</dbReference>
<dbReference type="PANTHER" id="PTHR10803">
    <property type="entry name" value="ARSENICAL PUMP-DRIVING ATPASE ARSENITE-TRANSLOCATING ATPASE"/>
    <property type="match status" value="1"/>
</dbReference>
<dbReference type="Gene3D" id="3.40.50.300">
    <property type="entry name" value="P-loop containing nucleotide triphosphate hydrolases"/>
    <property type="match status" value="2"/>
</dbReference>
<sequence>MFIPFDPYMILRTPYLFFTGKGGVGKTSTACAAAVVLADSGKRVLLVSTDPASNLQDVFDMKLSNHPVSIEGVPNLDVANLDPETAAAEYKAKVVNPYRGVLPEAVIQTMEEQLSGACTVEIAAFDEFTSLLTNKEIRAKYDHILFDTAPTGHTLRLLQLPSAWSGFLEESTHGASCLGPLAGLESKQALYGEAVQTLSDGEQTTLILVTRPEASPLVEAGRASSELRGTGIANQLLVINGVLTDYSVEDRVAVAFCNRQAQALEQMPKELQELPSYSIPLAPFNVTGIEHLREFFQSSPSGTAVAAMASPDQKLAMVPLDILIQDLEADNIRVIFTMGKGGVGKSTVASAIAVGLAERGHRVHLSTTDPAAHLEYVLGEATGRISLSRVDPKLELERYQAQVMSENADALDEEGIAFLEEDLRSPCTEEIAVFRAFADLVERAEEEIVVIDTAPTGHTLLLLDATEEYHKEISRSSGVIPASVQHLLPRLRDPKETSVVIVTLAEATPVHEASRLESDLDRAGIPVKWWTINQSFAAAGTIDPVLNGRAQAELEWINRVNQMSDAHAVIIPWIPHEITGYEQLKALGEANLE</sequence>
<dbReference type="InterPro" id="IPR027541">
    <property type="entry name" value="Ars_ATPase"/>
</dbReference>